<dbReference type="InterPro" id="IPR013783">
    <property type="entry name" value="Ig-like_fold"/>
</dbReference>
<evidence type="ECO:0000313" key="3">
    <source>
        <dbReference type="Proteomes" id="UP000198901"/>
    </source>
</evidence>
<feature type="region of interest" description="Disordered" evidence="1">
    <location>
        <begin position="17"/>
        <end position="77"/>
    </location>
</feature>
<sequence>MLLPVCVAAQTLVQWNFNTPDSDNATGTTSPSTGTGTILAVGGTTAPTTTGFGRGNSNGGSTDPAADADDSGWPVSNFPVQGTADKTAGIEIQVSTLGYNQITVSWDQRHSNSSPANLILQYSTDGGANWIDSDAFAANAGDTWFNSRTKSFAAVTALNNNPNVRFRILAVLSGGAYAGSGGAYATTGNWRFDMVTVTGTPLPLPVSLVSFSGRAVGESVSLEWKTASEKNNSHFVVERAVDARTFESIGTVPGRGTSAVSQLYQYTDRQPEAGVNYYRLRQVDADGTVDYLRVISVETAGAFDPYPNPATDRVQVKGGRVRALMLHSLQGQLLGRSDSREIAIGHLPPGAYLLRTYLETGEFASRLVVKK</sequence>
<accession>A0A1G9SU35</accession>
<name>A0A1G9SU35_9BACT</name>
<dbReference type="STRING" id="563176.SAMN04488090_3297"/>
<keyword evidence="3" id="KW-1185">Reference proteome</keyword>
<feature type="compositionally biased region" description="Low complexity" evidence="1">
    <location>
        <begin position="26"/>
        <end position="51"/>
    </location>
</feature>
<evidence type="ECO:0000313" key="2">
    <source>
        <dbReference type="EMBL" id="SDM38940.1"/>
    </source>
</evidence>
<gene>
    <name evidence="2" type="ORF">SAMN04488090_3297</name>
</gene>
<proteinExistence type="predicted"/>
<dbReference type="Gene3D" id="2.60.40.10">
    <property type="entry name" value="Immunoglobulins"/>
    <property type="match status" value="1"/>
</dbReference>
<dbReference type="EMBL" id="FNGS01000006">
    <property type="protein sequence ID" value="SDM38940.1"/>
    <property type="molecule type" value="Genomic_DNA"/>
</dbReference>
<dbReference type="AlphaFoldDB" id="A0A1G9SU35"/>
<dbReference type="Gene3D" id="2.60.120.260">
    <property type="entry name" value="Galactose-binding domain-like"/>
    <property type="match status" value="1"/>
</dbReference>
<dbReference type="Proteomes" id="UP000198901">
    <property type="component" value="Unassembled WGS sequence"/>
</dbReference>
<evidence type="ECO:0000256" key="1">
    <source>
        <dbReference type="SAM" id="MobiDB-lite"/>
    </source>
</evidence>
<organism evidence="2 3">
    <name type="scientific">Siphonobacter aquaeclarae</name>
    <dbReference type="NCBI Taxonomy" id="563176"/>
    <lineage>
        <taxon>Bacteria</taxon>
        <taxon>Pseudomonadati</taxon>
        <taxon>Bacteroidota</taxon>
        <taxon>Cytophagia</taxon>
        <taxon>Cytophagales</taxon>
        <taxon>Cytophagaceae</taxon>
        <taxon>Siphonobacter</taxon>
    </lineage>
</organism>
<reference evidence="2 3" key="1">
    <citation type="submission" date="2016-10" db="EMBL/GenBank/DDBJ databases">
        <authorList>
            <person name="de Groot N.N."/>
        </authorList>
    </citation>
    <scope>NUCLEOTIDE SEQUENCE [LARGE SCALE GENOMIC DNA]</scope>
    <source>
        <strain evidence="2 3">DSM 21668</strain>
    </source>
</reference>
<protein>
    <submittedName>
        <fullName evidence="2">Por secretion system C-terminal sorting domain-containing protein</fullName>
    </submittedName>
</protein>